<name>A0A4Y2G5F5_ARAVE</name>
<dbReference type="OrthoDB" id="6431587at2759"/>
<accession>A0A4Y2G5F5</accession>
<protein>
    <submittedName>
        <fullName evidence="1">Uncharacterized protein</fullName>
    </submittedName>
</protein>
<evidence type="ECO:0000313" key="1">
    <source>
        <dbReference type="EMBL" id="GBM49082.1"/>
    </source>
</evidence>
<proteinExistence type="predicted"/>
<dbReference type="PANTHER" id="PTHR45913">
    <property type="entry name" value="EPM2A-INTERACTING PROTEIN 1"/>
    <property type="match status" value="1"/>
</dbReference>
<evidence type="ECO:0000313" key="2">
    <source>
        <dbReference type="Proteomes" id="UP000499080"/>
    </source>
</evidence>
<comment type="caution">
    <text evidence="1">The sequence shown here is derived from an EMBL/GenBank/DDBJ whole genome shotgun (WGS) entry which is preliminary data.</text>
</comment>
<dbReference type="AlphaFoldDB" id="A0A4Y2G5F5"/>
<keyword evidence="2" id="KW-1185">Reference proteome</keyword>
<dbReference type="EMBL" id="BGPR01001239">
    <property type="protein sequence ID" value="GBM49082.1"/>
    <property type="molecule type" value="Genomic_DNA"/>
</dbReference>
<dbReference type="PANTHER" id="PTHR45913:SF19">
    <property type="entry name" value="LOW QUALITY PROTEIN: ZINC FINGER BED DOMAIN-CONTAINING PROTEIN 5-LIKE"/>
    <property type="match status" value="1"/>
</dbReference>
<reference evidence="1 2" key="1">
    <citation type="journal article" date="2019" name="Sci. Rep.">
        <title>Orb-weaving spider Araneus ventricosus genome elucidates the spidroin gene catalogue.</title>
        <authorList>
            <person name="Kono N."/>
            <person name="Nakamura H."/>
            <person name="Ohtoshi R."/>
            <person name="Moran D.A.P."/>
            <person name="Shinohara A."/>
            <person name="Yoshida Y."/>
            <person name="Fujiwara M."/>
            <person name="Mori M."/>
            <person name="Tomita M."/>
            <person name="Arakawa K."/>
        </authorList>
    </citation>
    <scope>NUCLEOTIDE SEQUENCE [LARGE SCALE GENOMIC DNA]</scope>
</reference>
<gene>
    <name evidence="1" type="ORF">AVEN_266440_2</name>
</gene>
<sequence length="128" mass="15201">MDKLLKTGTLKRSASRTEIRATDLAAMEITVDQQDDNHEVQRPIDWPIQRLIKLTPDFTNLWVETWAAYIMLLLHTEVRWLSRGNVLTRLFELRHEVHMFFEYHPFTLSSMKVNGCSSLRTYLTFFQK</sequence>
<organism evidence="1 2">
    <name type="scientific">Araneus ventricosus</name>
    <name type="common">Orbweaver spider</name>
    <name type="synonym">Epeira ventricosa</name>
    <dbReference type="NCBI Taxonomy" id="182803"/>
    <lineage>
        <taxon>Eukaryota</taxon>
        <taxon>Metazoa</taxon>
        <taxon>Ecdysozoa</taxon>
        <taxon>Arthropoda</taxon>
        <taxon>Chelicerata</taxon>
        <taxon>Arachnida</taxon>
        <taxon>Araneae</taxon>
        <taxon>Araneomorphae</taxon>
        <taxon>Entelegynae</taxon>
        <taxon>Araneoidea</taxon>
        <taxon>Araneidae</taxon>
        <taxon>Araneus</taxon>
    </lineage>
</organism>
<dbReference type="Proteomes" id="UP000499080">
    <property type="component" value="Unassembled WGS sequence"/>
</dbReference>